<accession>A0AAW1QPW5</accession>
<evidence type="ECO:0000313" key="1">
    <source>
        <dbReference type="EMBL" id="KAK9823161.1"/>
    </source>
</evidence>
<comment type="caution">
    <text evidence="1">The sequence shown here is derived from an EMBL/GenBank/DDBJ whole genome shotgun (WGS) entry which is preliminary data.</text>
</comment>
<evidence type="ECO:0000313" key="2">
    <source>
        <dbReference type="Proteomes" id="UP001489004"/>
    </source>
</evidence>
<evidence type="ECO:0008006" key="3">
    <source>
        <dbReference type="Google" id="ProtNLM"/>
    </source>
</evidence>
<proteinExistence type="predicted"/>
<keyword evidence="2" id="KW-1185">Reference proteome</keyword>
<gene>
    <name evidence="1" type="ORF">WJX72_000740</name>
</gene>
<name>A0AAW1QPW5_9CHLO</name>
<dbReference type="Proteomes" id="UP001489004">
    <property type="component" value="Unassembled WGS sequence"/>
</dbReference>
<dbReference type="AlphaFoldDB" id="A0AAW1QPW5"/>
<sequence length="804" mass="87902">MLLVCAEVARSKVIVGEQAAQLHPGSIKQHQTAEGFTLKTKNEIPSIVPTMELRDDEGTPDKAPQRLWKVLTTVHGLVAGDTFWRKACKRGSFIVKPAFGSRSNNLFEVSLSAADLESEVPPAKFAQRKGVKQLLSVMQQQAGSCWLVQPHVPALAAIEYRVVSIGGVADNAHMGRSKVSFENQRNPRLQKRLLSAAAAVQHALLAGEKRALETVLHMLSRLDFAYVSLFDEGIDEDRFIINECDSECSQEKPTPQTAERPGLMSIEVWLRYEDDYQQVTTNLEGRLSVKQIASEFGLNVDTVKFNNVLEAYDPDGFTIRVVKGGQARDSAIVVKGRPVAGPPAAVLPSGYYGSSKYGVMGLAPSSAASFDNYNKLQKLRIDAPFFYSGRPASAKAPPLALVHEVFGAFFDDAAGIQPDPETFDFVLAACAMLADFYPDEKNRQQLFNNHLAKFLGKDIYSVSLIDGVSATDGSVVDDLNKPEFALLHIEYKKDLSTGTAADPSAEIMAYHYCLLNRLAPQSRLASSPCFGVVVIGCMLWICGLAFTDKVAFQPLTPMFAMLDLRPGQRAYMEYLARAFQALKRGITRLGEDYAASPLGVRPAGFLPHPLTDTSRWSDVKPLVDNNSLLFFACDANAKTAKVVKYVTQYGTEVHQALSDAGLAPTLYDTKDLKGGFTQVEMELLALEDGWARLDMLSVEELSRVETAVLAALERVHALRLTNGGSAVLADCRSCNVMVKFVDGGGVDVRFIDFDWAGRAGVVKYPSFINHRNVPWPDGVREAIWTAVGRDTTPVHGNASVHSGD</sequence>
<organism evidence="1 2">
    <name type="scientific">[Myrmecia] bisecta</name>
    <dbReference type="NCBI Taxonomy" id="41462"/>
    <lineage>
        <taxon>Eukaryota</taxon>
        <taxon>Viridiplantae</taxon>
        <taxon>Chlorophyta</taxon>
        <taxon>core chlorophytes</taxon>
        <taxon>Trebouxiophyceae</taxon>
        <taxon>Trebouxiales</taxon>
        <taxon>Trebouxiaceae</taxon>
        <taxon>Myrmecia</taxon>
    </lineage>
</organism>
<reference evidence="1 2" key="1">
    <citation type="journal article" date="2024" name="Nat. Commun.">
        <title>Phylogenomics reveals the evolutionary origins of lichenization in chlorophyte algae.</title>
        <authorList>
            <person name="Puginier C."/>
            <person name="Libourel C."/>
            <person name="Otte J."/>
            <person name="Skaloud P."/>
            <person name="Haon M."/>
            <person name="Grisel S."/>
            <person name="Petersen M."/>
            <person name="Berrin J.G."/>
            <person name="Delaux P.M."/>
            <person name="Dal Grande F."/>
            <person name="Keller J."/>
        </authorList>
    </citation>
    <scope>NUCLEOTIDE SEQUENCE [LARGE SCALE GENOMIC DNA]</scope>
    <source>
        <strain evidence="1 2">SAG 2043</strain>
    </source>
</reference>
<dbReference type="EMBL" id="JALJOR010000002">
    <property type="protein sequence ID" value="KAK9823161.1"/>
    <property type="molecule type" value="Genomic_DNA"/>
</dbReference>
<protein>
    <recommendedName>
        <fullName evidence="3">Protein kinase domain-containing protein</fullName>
    </recommendedName>
</protein>